<gene>
    <name evidence="8" type="primary">IF1CA2</name>
</gene>
<evidence type="ECO:0000256" key="2">
    <source>
        <dbReference type="ARBA" id="ARBA00022514"/>
    </source>
</evidence>
<dbReference type="AlphaFoldDB" id="A0A7R8GV01"/>
<evidence type="ECO:0000256" key="5">
    <source>
        <dbReference type="ARBA" id="ARBA00023157"/>
    </source>
</evidence>
<dbReference type="PROSITE" id="PS00252">
    <property type="entry name" value="INTERFERON_A_B_D"/>
    <property type="match status" value="1"/>
</dbReference>
<evidence type="ECO:0000313" key="8">
    <source>
        <dbReference type="EMBL" id="CAB0000523.1"/>
    </source>
</evidence>
<dbReference type="EMBL" id="LR761268">
    <property type="protein sequence ID" value="CAB0000523.1"/>
    <property type="molecule type" value="Genomic_DNA"/>
</dbReference>
<feature type="signal peptide" evidence="7">
    <location>
        <begin position="1"/>
        <end position="22"/>
    </location>
</feature>
<dbReference type="Gene3D" id="1.20.1250.10">
    <property type="match status" value="1"/>
</dbReference>
<organism evidence="8">
    <name type="scientific">Dasypus novemcinctus</name>
    <name type="common">Nine-banded armadillo</name>
    <dbReference type="NCBI Taxonomy" id="9361"/>
    <lineage>
        <taxon>Eukaryota</taxon>
        <taxon>Metazoa</taxon>
        <taxon>Chordata</taxon>
        <taxon>Craniata</taxon>
        <taxon>Vertebrata</taxon>
        <taxon>Euteleostomi</taxon>
        <taxon>Mammalia</taxon>
        <taxon>Eutheria</taxon>
        <taxon>Xenarthra</taxon>
        <taxon>Cingulata</taxon>
        <taxon>Dasypodidae</taxon>
        <taxon>Dasypus</taxon>
    </lineage>
</organism>
<dbReference type="InterPro" id="IPR000471">
    <property type="entry name" value="Interferon_alpha/beta/delta"/>
</dbReference>
<dbReference type="OMA" id="CQIRRIS"/>
<comment type="similarity">
    <text evidence="6">Belongs to the alpha/beta interferon family.</text>
</comment>
<evidence type="ECO:0000256" key="4">
    <source>
        <dbReference type="ARBA" id="ARBA00023118"/>
    </source>
</evidence>
<keyword evidence="5" id="KW-1015">Disulfide bond</keyword>
<keyword evidence="7" id="KW-0732">Signal</keyword>
<keyword evidence="4 6" id="KW-0051">Antiviral defense</keyword>
<dbReference type="GO" id="GO:0005125">
    <property type="term" value="F:cytokine activity"/>
    <property type="evidence" value="ECO:0007669"/>
    <property type="project" value="UniProtKB-KW"/>
</dbReference>
<dbReference type="OrthoDB" id="9833506at2759"/>
<keyword evidence="3" id="KW-0964">Secreted</keyword>
<dbReference type="GeneID" id="101419758"/>
<feature type="chain" id="PRO_5031185849" evidence="7">
    <location>
        <begin position="23"/>
        <end position="184"/>
    </location>
</feature>
<dbReference type="GO" id="GO:0005126">
    <property type="term" value="F:cytokine receptor binding"/>
    <property type="evidence" value="ECO:0007669"/>
    <property type="project" value="InterPro"/>
</dbReference>
<dbReference type="GO" id="GO:0005615">
    <property type="term" value="C:extracellular space"/>
    <property type="evidence" value="ECO:0007669"/>
    <property type="project" value="UniProtKB-KW"/>
</dbReference>
<dbReference type="SUPFAM" id="SSF47266">
    <property type="entry name" value="4-helical cytokines"/>
    <property type="match status" value="1"/>
</dbReference>
<dbReference type="Pfam" id="PF00143">
    <property type="entry name" value="Interferon"/>
    <property type="match status" value="1"/>
</dbReference>
<protein>
    <submittedName>
        <fullName evidence="8">Interferon 1CA2</fullName>
    </submittedName>
</protein>
<dbReference type="InterPro" id="IPR009079">
    <property type="entry name" value="4_helix_cytokine-like_core"/>
</dbReference>
<dbReference type="PANTHER" id="PTHR11691">
    <property type="entry name" value="TYPE I INTERFERON"/>
    <property type="match status" value="1"/>
</dbReference>
<evidence type="ECO:0000256" key="3">
    <source>
        <dbReference type="ARBA" id="ARBA00022525"/>
    </source>
</evidence>
<evidence type="ECO:0000256" key="1">
    <source>
        <dbReference type="ARBA" id="ARBA00004613"/>
    </source>
</evidence>
<dbReference type="SMART" id="SM00076">
    <property type="entry name" value="IFabd"/>
    <property type="match status" value="1"/>
</dbReference>
<proteinExistence type="inferred from homology"/>
<evidence type="ECO:0000256" key="7">
    <source>
        <dbReference type="SAM" id="SignalP"/>
    </source>
</evidence>
<keyword evidence="2 6" id="KW-0202">Cytokine</keyword>
<comment type="subcellular location">
    <subcellularLocation>
        <location evidence="1">Secreted</location>
    </subcellularLocation>
</comment>
<accession>A0A7R8GV01</accession>
<reference evidence="8" key="1">
    <citation type="journal article" date="2020" name="Genomics">
        <title>Comparative genomic analysis of eutherian interferon genes.</title>
        <authorList>
            <person name="Premzl M."/>
        </authorList>
    </citation>
    <scope>NUCLEOTIDE SEQUENCE</scope>
</reference>
<dbReference type="FunFam" id="1.20.1250.10:FF:000001">
    <property type="entry name" value="Interferon alpha"/>
    <property type="match status" value="1"/>
</dbReference>
<sequence length="184" mass="20992">MALPVSVLKTLLMLCSIPACLGCDLPLIYGHQEPFMLLHQMGRLSILSCLKDRTDFQFPQELVDGNQLGKMHATTLLHEVVQQIFNLFSTSGSLATWDDTLLDRFLIGLHQQLDNLETCLGKEKEVDQTHLGSENSRLAVKRYFQGISQYLIEKQDSPCAWEVVRVEIRKCFLFINKLQGNLRK</sequence>
<dbReference type="PRINTS" id="PR00266">
    <property type="entry name" value="INTERFERONAB"/>
</dbReference>
<dbReference type="KEGG" id="dnm:101419758"/>
<dbReference type="GO" id="GO:0051607">
    <property type="term" value="P:defense response to virus"/>
    <property type="evidence" value="ECO:0007669"/>
    <property type="project" value="UniProtKB-KW"/>
</dbReference>
<dbReference type="PANTHER" id="PTHR11691:SF36">
    <property type="entry name" value="IFN-CHI1"/>
    <property type="match status" value="1"/>
</dbReference>
<evidence type="ECO:0000256" key="6">
    <source>
        <dbReference type="RuleBase" id="RU000436"/>
    </source>
</evidence>
<name>A0A7R8GV01_DASNO</name>